<organism evidence="2 3">
    <name type="scientific">Gambusia affinis</name>
    <name type="common">Western mosquitofish</name>
    <name type="synonym">Heterandria affinis</name>
    <dbReference type="NCBI Taxonomy" id="33528"/>
    <lineage>
        <taxon>Eukaryota</taxon>
        <taxon>Metazoa</taxon>
        <taxon>Chordata</taxon>
        <taxon>Craniata</taxon>
        <taxon>Vertebrata</taxon>
        <taxon>Euteleostomi</taxon>
        <taxon>Actinopterygii</taxon>
        <taxon>Neopterygii</taxon>
        <taxon>Teleostei</taxon>
        <taxon>Neoteleostei</taxon>
        <taxon>Acanthomorphata</taxon>
        <taxon>Ovalentaria</taxon>
        <taxon>Atherinomorphae</taxon>
        <taxon>Cyprinodontiformes</taxon>
        <taxon>Poeciliidae</taxon>
        <taxon>Poeciliinae</taxon>
        <taxon>Gambusia</taxon>
    </lineage>
</organism>
<proteinExistence type="predicted"/>
<dbReference type="PANTHER" id="PTHR11412:SF83">
    <property type="entry name" value="COMPLEMENT C5"/>
    <property type="match status" value="1"/>
</dbReference>
<name>A0A315UU27_GAMAF</name>
<dbReference type="Gene3D" id="2.60.40.1940">
    <property type="match status" value="1"/>
</dbReference>
<dbReference type="Gene3D" id="6.20.50.160">
    <property type="match status" value="1"/>
</dbReference>
<sequence length="750" mass="84277">MKHRVMNLWVKQWARKLHYFNRLHLATTGSKSGESKSRRPVAVLQVLDEPQNYTMFIEIKESCLWFLLIPRWDSLVSWTDSRLVSWTDSRLVSWTDSRLVTAPGGASLALAANTVIASLSVSFLITAPLSVCLDAVETVFVQLFGSSTEETVYVFLKTSMGSDHRELSKDSLRLNSQNNYQGVAKVRLLPLPENKDLNHVILHVQSNGINRHLSIPVTRSNGFLFIQTDKPLYTPHQKVKVRAFSMNQELRPANRSVFLTFKDPDQVTVDVVEIVDVNNGIPSMQNPFRIPIKPKLGIWTIEASYTNDFTTKAKTDFEVKEYVLPSFSIQMNPRTNFISHSQFSQFHFRISASCSDVRPERPCLPRGALTFGRYLHGAPVAEGEVFLRYGYVREKNAPVIIPTSVTRERLSPTGELDVTVNMQKVLQKHDGLRDLDSLVGSYLYVAVLLQEDTGGITQEAEFATVKFVRSPYRLSLISTPPFIKPGLPYNIQVLVKDHLDKPVSLVQVRLVERQLILNTGGSEVMSCGDSRSSGSDGLLYFICNPQKNAVRAQLKFETADPALPAQSQASLTLEAVAYHSPNQRYLYINTPMFGHSLLVSHYANIQVYAAAPSYLNIRTLNYLVLSKGKVVFFKSQNFASSVDGRQNLNFLVTTSMVPSIRLLVYYVLDGEGTTELVADSVWMDVKDKCVNGLQTNILFQERLYKPKENIKLDIRTNQGSMVALSAVDSAVFSLRPNYRDPVSMVTISLT</sequence>
<keyword evidence="3" id="KW-1185">Reference proteome</keyword>
<dbReference type="Gene3D" id="2.60.40.10">
    <property type="entry name" value="Immunoglobulins"/>
    <property type="match status" value="1"/>
</dbReference>
<dbReference type="Gene3D" id="2.60.40.1930">
    <property type="match status" value="3"/>
</dbReference>
<evidence type="ECO:0000259" key="1">
    <source>
        <dbReference type="SMART" id="SM01359"/>
    </source>
</evidence>
<accession>A0A315UU27</accession>
<feature type="domain" description="Alpha-2-macroglobulin bait region" evidence="1">
    <location>
        <begin position="586"/>
        <end position="734"/>
    </location>
</feature>
<dbReference type="Pfam" id="PF07703">
    <property type="entry name" value="A2M_BRD"/>
    <property type="match status" value="1"/>
</dbReference>
<dbReference type="GO" id="GO:0004866">
    <property type="term" value="F:endopeptidase inhibitor activity"/>
    <property type="evidence" value="ECO:0007669"/>
    <property type="project" value="InterPro"/>
</dbReference>
<dbReference type="Pfam" id="PF17789">
    <property type="entry name" value="MG4"/>
    <property type="match status" value="1"/>
</dbReference>
<dbReference type="SMART" id="SM01359">
    <property type="entry name" value="A2M_N_2"/>
    <property type="match status" value="1"/>
</dbReference>
<protein>
    <recommendedName>
        <fullName evidence="1">Alpha-2-macroglobulin bait region domain-containing protein</fullName>
    </recommendedName>
</protein>
<dbReference type="EMBL" id="NHOQ01002754">
    <property type="protein sequence ID" value="PWA14829.1"/>
    <property type="molecule type" value="Genomic_DNA"/>
</dbReference>
<dbReference type="AlphaFoldDB" id="A0A315UU27"/>
<evidence type="ECO:0000313" key="2">
    <source>
        <dbReference type="EMBL" id="PWA14829.1"/>
    </source>
</evidence>
<evidence type="ECO:0000313" key="3">
    <source>
        <dbReference type="Proteomes" id="UP000250572"/>
    </source>
</evidence>
<dbReference type="InterPro" id="IPR040839">
    <property type="entry name" value="MG4"/>
</dbReference>
<dbReference type="InterPro" id="IPR050473">
    <property type="entry name" value="A2M/Complement_sys"/>
</dbReference>
<dbReference type="Proteomes" id="UP000250572">
    <property type="component" value="Unassembled WGS sequence"/>
</dbReference>
<dbReference type="PANTHER" id="PTHR11412">
    <property type="entry name" value="MACROGLOBULIN / COMPLEMENT"/>
    <property type="match status" value="1"/>
</dbReference>
<dbReference type="InterPro" id="IPR002890">
    <property type="entry name" value="MG2"/>
</dbReference>
<reference evidence="2 3" key="1">
    <citation type="journal article" date="2018" name="G3 (Bethesda)">
        <title>A High-Quality Reference Genome for the Invasive Mosquitofish Gambusia affinis Using a Chicago Library.</title>
        <authorList>
            <person name="Hoffberg S.L."/>
            <person name="Troendle N.J."/>
            <person name="Glenn T.C."/>
            <person name="Mahmud O."/>
            <person name="Louha S."/>
            <person name="Chalopin D."/>
            <person name="Bennetzen J.L."/>
            <person name="Mauricio R."/>
        </authorList>
    </citation>
    <scope>NUCLEOTIDE SEQUENCE [LARGE SCALE GENOMIC DNA]</scope>
    <source>
        <strain evidence="2">NE01/NJP1002.9</strain>
        <tissue evidence="2">Muscle</tissue>
    </source>
</reference>
<dbReference type="Pfam" id="PF17790">
    <property type="entry name" value="MG1"/>
    <property type="match status" value="1"/>
</dbReference>
<dbReference type="InterPro" id="IPR013783">
    <property type="entry name" value="Ig-like_fold"/>
</dbReference>
<dbReference type="Pfam" id="PF01835">
    <property type="entry name" value="MG2"/>
    <property type="match status" value="1"/>
</dbReference>
<dbReference type="InterPro" id="IPR041425">
    <property type="entry name" value="C3/4/5_MG1"/>
</dbReference>
<dbReference type="STRING" id="33528.ENSGAFP00000028453"/>
<gene>
    <name evidence="2" type="ORF">CCH79_00020215</name>
</gene>
<dbReference type="InterPro" id="IPR011625">
    <property type="entry name" value="A2M_N_BRD"/>
</dbReference>
<comment type="caution">
    <text evidence="2">The sequence shown here is derived from an EMBL/GenBank/DDBJ whole genome shotgun (WGS) entry which is preliminary data.</text>
</comment>